<dbReference type="Proteomes" id="UP001164746">
    <property type="component" value="Chromosome 4"/>
</dbReference>
<protein>
    <submittedName>
        <fullName evidence="2">ACSF2-like protein</fullName>
    </submittedName>
</protein>
<sequence length="242" mass="26904">MPGYLVADMVARPDLAPNFTTVHSIKCAGERISVRHRELLGLFCRKLVIWYGSTEVAGVAAFSRFEIKLVDGGGNVIHQGQTGELCVRSVHRFVEYRCMPEKFSQAVDPANWCHTGDMCHMNADGNFIMEGRKSDVMSIGTVKVFPYEIEKVFLACTGAAEVAVVPVPDIRLYECACACVIPKQGTNMTVNDVFEFCDGAWKPDAIMKPRHVILFNQFPNNDSGKTDRKLLAQEARKQLGLE</sequence>
<evidence type="ECO:0000313" key="3">
    <source>
        <dbReference type="Proteomes" id="UP001164746"/>
    </source>
</evidence>
<dbReference type="Pfam" id="PF13193">
    <property type="entry name" value="AMP-binding_C"/>
    <property type="match status" value="1"/>
</dbReference>
<dbReference type="Gene3D" id="3.30.300.30">
    <property type="match status" value="1"/>
</dbReference>
<accession>A0ABY7DVP8</accession>
<gene>
    <name evidence="2" type="ORF">MAR_008341</name>
</gene>
<dbReference type="Gene3D" id="3.40.50.12780">
    <property type="entry name" value="N-terminal domain of ligase-like"/>
    <property type="match status" value="1"/>
</dbReference>
<dbReference type="InterPro" id="IPR025110">
    <property type="entry name" value="AMP-bd_C"/>
</dbReference>
<dbReference type="EMBL" id="CP111015">
    <property type="protein sequence ID" value="WAR01783.1"/>
    <property type="molecule type" value="Genomic_DNA"/>
</dbReference>
<name>A0ABY7DVP8_MYAAR</name>
<proteinExistence type="predicted"/>
<dbReference type="PANTHER" id="PTHR42814">
    <property type="entry name" value="AMP-BINDING DOMAIN-CONTAINING PROTEIN"/>
    <property type="match status" value="1"/>
</dbReference>
<dbReference type="PANTHER" id="PTHR42814:SF3">
    <property type="entry name" value="BETA-N-ACETYLHEXOSAMINIDASE"/>
    <property type="match status" value="1"/>
</dbReference>
<feature type="domain" description="AMP-binding enzyme C-terminal" evidence="1">
    <location>
        <begin position="148"/>
        <end position="225"/>
    </location>
</feature>
<dbReference type="InterPro" id="IPR045851">
    <property type="entry name" value="AMP-bd_C_sf"/>
</dbReference>
<dbReference type="InterPro" id="IPR042099">
    <property type="entry name" value="ANL_N_sf"/>
</dbReference>
<evidence type="ECO:0000313" key="2">
    <source>
        <dbReference type="EMBL" id="WAR01783.1"/>
    </source>
</evidence>
<keyword evidence="3" id="KW-1185">Reference proteome</keyword>
<organism evidence="2 3">
    <name type="scientific">Mya arenaria</name>
    <name type="common">Soft-shell clam</name>
    <dbReference type="NCBI Taxonomy" id="6604"/>
    <lineage>
        <taxon>Eukaryota</taxon>
        <taxon>Metazoa</taxon>
        <taxon>Spiralia</taxon>
        <taxon>Lophotrochozoa</taxon>
        <taxon>Mollusca</taxon>
        <taxon>Bivalvia</taxon>
        <taxon>Autobranchia</taxon>
        <taxon>Heteroconchia</taxon>
        <taxon>Euheterodonta</taxon>
        <taxon>Imparidentia</taxon>
        <taxon>Neoheterodontei</taxon>
        <taxon>Myida</taxon>
        <taxon>Myoidea</taxon>
        <taxon>Myidae</taxon>
        <taxon>Mya</taxon>
    </lineage>
</organism>
<evidence type="ECO:0000259" key="1">
    <source>
        <dbReference type="Pfam" id="PF13193"/>
    </source>
</evidence>
<reference evidence="2" key="1">
    <citation type="submission" date="2022-11" db="EMBL/GenBank/DDBJ databases">
        <title>Centuries of genome instability and evolution in soft-shell clam transmissible cancer (bioRxiv).</title>
        <authorList>
            <person name="Hart S.F.M."/>
            <person name="Yonemitsu M.A."/>
            <person name="Giersch R.M."/>
            <person name="Beal B.F."/>
            <person name="Arriagada G."/>
            <person name="Davis B.W."/>
            <person name="Ostrander E.A."/>
            <person name="Goff S.P."/>
            <person name="Metzger M.J."/>
        </authorList>
    </citation>
    <scope>NUCLEOTIDE SEQUENCE</scope>
    <source>
        <strain evidence="2">MELC-2E11</strain>
        <tissue evidence="2">Siphon/mantle</tissue>
    </source>
</reference>
<dbReference type="SUPFAM" id="SSF56801">
    <property type="entry name" value="Acetyl-CoA synthetase-like"/>
    <property type="match status" value="1"/>
</dbReference>